<organism evidence="1 2">
    <name type="scientific">Candidatus Kaiserbacteria bacterium GW2011_GWC2_49_12</name>
    <dbReference type="NCBI Taxonomy" id="1618675"/>
    <lineage>
        <taxon>Bacteria</taxon>
        <taxon>Candidatus Kaiseribacteriota</taxon>
    </lineage>
</organism>
<reference evidence="1 2" key="1">
    <citation type="journal article" date="2015" name="Nature">
        <title>rRNA introns, odd ribosomes, and small enigmatic genomes across a large radiation of phyla.</title>
        <authorList>
            <person name="Brown C.T."/>
            <person name="Hug L.A."/>
            <person name="Thomas B.C."/>
            <person name="Sharon I."/>
            <person name="Castelle C.J."/>
            <person name="Singh A."/>
            <person name="Wilkins M.J."/>
            <person name="Williams K.H."/>
            <person name="Banfield J.F."/>
        </authorList>
    </citation>
    <scope>NUCLEOTIDE SEQUENCE [LARGE SCALE GENOMIC DNA]</scope>
</reference>
<accession>A0A0G1XU89</accession>
<gene>
    <name evidence="1" type="ORF">UY39_C0044G0001</name>
</gene>
<dbReference type="AlphaFoldDB" id="A0A0G1XU89"/>
<dbReference type="Proteomes" id="UP000034589">
    <property type="component" value="Unassembled WGS sequence"/>
</dbReference>
<evidence type="ECO:0000313" key="2">
    <source>
        <dbReference type="Proteomes" id="UP000034589"/>
    </source>
</evidence>
<feature type="non-terminal residue" evidence="1">
    <location>
        <position position="1"/>
    </location>
</feature>
<name>A0A0G1XU89_9BACT</name>
<sequence>EDMGEDDIAMISFADFPMCRTHEAYDYTT</sequence>
<proteinExistence type="predicted"/>
<protein>
    <submittedName>
        <fullName evidence="1">Uncharacterized protein</fullName>
    </submittedName>
</protein>
<comment type="caution">
    <text evidence="1">The sequence shown here is derived from an EMBL/GenBank/DDBJ whole genome shotgun (WGS) entry which is preliminary data.</text>
</comment>
<evidence type="ECO:0000313" key="1">
    <source>
        <dbReference type="EMBL" id="KKW06137.1"/>
    </source>
</evidence>
<dbReference type="EMBL" id="LCPV01000044">
    <property type="protein sequence ID" value="KKW06137.1"/>
    <property type="molecule type" value="Genomic_DNA"/>
</dbReference>